<feature type="chain" id="PRO_5040374808" description="Vacuolar sorting receptor thioredoxin-like domain-containing protein" evidence="11">
    <location>
        <begin position="25"/>
        <end position="520"/>
    </location>
</feature>
<evidence type="ECO:0000256" key="9">
    <source>
        <dbReference type="SAM" id="MobiDB-lite"/>
    </source>
</evidence>
<feature type="domain" description="Vacuolar sorting receptor thioredoxin-like" evidence="12">
    <location>
        <begin position="164"/>
        <end position="316"/>
    </location>
</feature>
<evidence type="ECO:0000256" key="6">
    <source>
        <dbReference type="ARBA" id="ARBA00023136"/>
    </source>
</evidence>
<dbReference type="EMBL" id="CAICTM010000188">
    <property type="protein sequence ID" value="CAB9504212.1"/>
    <property type="molecule type" value="Genomic_DNA"/>
</dbReference>
<feature type="transmembrane region" description="Helical" evidence="10">
    <location>
        <begin position="432"/>
        <end position="452"/>
    </location>
</feature>
<feature type="region of interest" description="Disordered" evidence="9">
    <location>
        <begin position="361"/>
        <end position="411"/>
    </location>
</feature>
<feature type="compositionally biased region" description="Low complexity" evidence="9">
    <location>
        <begin position="363"/>
        <end position="377"/>
    </location>
</feature>
<dbReference type="PANTHER" id="PTHR22702:SF1">
    <property type="entry name" value="PROTEASE-ASSOCIATED DOMAIN-CONTAINING PROTEIN 1"/>
    <property type="match status" value="1"/>
</dbReference>
<comment type="subcellular location">
    <subcellularLocation>
        <location evidence="8">Endomembrane system</location>
        <topology evidence="8">Single-pass membrane protein</topology>
    </subcellularLocation>
    <subcellularLocation>
        <location evidence="1">Membrane</location>
        <topology evidence="1">Single-pass type I membrane protein</topology>
    </subcellularLocation>
</comment>
<evidence type="ECO:0000256" key="3">
    <source>
        <dbReference type="ARBA" id="ARBA00022729"/>
    </source>
</evidence>
<dbReference type="GO" id="GO:0012505">
    <property type="term" value="C:endomembrane system"/>
    <property type="evidence" value="ECO:0007669"/>
    <property type="project" value="UniProtKB-SubCell"/>
</dbReference>
<feature type="compositionally biased region" description="Low complexity" evidence="9">
    <location>
        <begin position="395"/>
        <end position="411"/>
    </location>
</feature>
<organism evidence="13 14">
    <name type="scientific">Seminavis robusta</name>
    <dbReference type="NCBI Taxonomy" id="568900"/>
    <lineage>
        <taxon>Eukaryota</taxon>
        <taxon>Sar</taxon>
        <taxon>Stramenopiles</taxon>
        <taxon>Ochrophyta</taxon>
        <taxon>Bacillariophyta</taxon>
        <taxon>Bacillariophyceae</taxon>
        <taxon>Bacillariophycidae</taxon>
        <taxon>Naviculales</taxon>
        <taxon>Naviculaceae</taxon>
        <taxon>Seminavis</taxon>
    </lineage>
</organism>
<evidence type="ECO:0000256" key="7">
    <source>
        <dbReference type="ARBA" id="ARBA00023180"/>
    </source>
</evidence>
<sequence>MMMKSSILQAPFLLMMLAAAPVSGSTGSSSSNLRSSNHIIIPEQILPTTITNHNTTTMMTTDRQLAVSDLWVDYETWQTYTHFPKEMKEYLKKEFQLYMRGPAINVWTRIPEPSQMVWPLLKGITVRNHIENKILWSTPNLYIMDGVDAKCREQQPDGTTIPVDATICQEHCTHQGRYCAPLEPAELPPNLQRKGKELVKEALRRLCFDGYYHASDHKWFDYLQKFDEAQCYDAEDMTSCSLSVIEQVDHCDYNNFAACVGDETALNSDTINEKLEKQLSQAKKHGIQLSDLPVLTIGTKRYTGAYTAKDILLEYCSHFGDDNMKPASCDICSQCSDVRKCLWTLECDGKDFEYTQFLASHGDQQQQTTPAPTDSSPMVETPIPVATLPPGGIATTETSTTTDTTPNNNNIEATATNEFGKEELEEANGQEILTFFIGALVFSAVTALFFVYKDRRNRQLRILEQARQDAAIGFRDTEDGYMDFVPDNTVEMSPTHGNNQSLSSSIGSQPPPLAFSMKFD</sequence>
<evidence type="ECO:0000256" key="1">
    <source>
        <dbReference type="ARBA" id="ARBA00004479"/>
    </source>
</evidence>
<evidence type="ECO:0000259" key="12">
    <source>
        <dbReference type="Pfam" id="PF25011"/>
    </source>
</evidence>
<feature type="signal peptide" evidence="11">
    <location>
        <begin position="1"/>
        <end position="24"/>
    </location>
</feature>
<evidence type="ECO:0000256" key="2">
    <source>
        <dbReference type="ARBA" id="ARBA00022692"/>
    </source>
</evidence>
<proteinExistence type="predicted"/>
<name>A0A9N8DJB9_9STRA</name>
<evidence type="ECO:0000256" key="4">
    <source>
        <dbReference type="ARBA" id="ARBA00022737"/>
    </source>
</evidence>
<accession>A0A9N8DJB9</accession>
<keyword evidence="7" id="KW-0325">Glycoprotein</keyword>
<dbReference type="Proteomes" id="UP001153069">
    <property type="component" value="Unassembled WGS sequence"/>
</dbReference>
<evidence type="ECO:0000313" key="14">
    <source>
        <dbReference type="Proteomes" id="UP001153069"/>
    </source>
</evidence>
<feature type="region of interest" description="Disordered" evidence="9">
    <location>
        <begin position="489"/>
        <end position="511"/>
    </location>
</feature>
<dbReference type="AlphaFoldDB" id="A0A9N8DJB9"/>
<keyword evidence="4" id="KW-0677">Repeat</keyword>
<dbReference type="OrthoDB" id="10045365at2759"/>
<dbReference type="Pfam" id="PF25011">
    <property type="entry name" value="VSR_TRX"/>
    <property type="match status" value="1"/>
</dbReference>
<dbReference type="InterPro" id="IPR056858">
    <property type="entry name" value="VSR_TRX"/>
</dbReference>
<keyword evidence="14" id="KW-1185">Reference proteome</keyword>
<keyword evidence="5 10" id="KW-1133">Transmembrane helix</keyword>
<keyword evidence="6 10" id="KW-0472">Membrane</keyword>
<feature type="compositionally biased region" description="Polar residues" evidence="9">
    <location>
        <begin position="490"/>
        <end position="508"/>
    </location>
</feature>
<keyword evidence="3 11" id="KW-0732">Signal</keyword>
<evidence type="ECO:0000256" key="11">
    <source>
        <dbReference type="SAM" id="SignalP"/>
    </source>
</evidence>
<keyword evidence="2 10" id="KW-0812">Transmembrane</keyword>
<dbReference type="PANTHER" id="PTHR22702">
    <property type="entry name" value="PROTEASE-ASSOCIATED DOMAIN-CONTAINING PROTEIN"/>
    <property type="match status" value="1"/>
</dbReference>
<comment type="caution">
    <text evidence="13">The sequence shown here is derived from an EMBL/GenBank/DDBJ whole genome shotgun (WGS) entry which is preliminary data.</text>
</comment>
<evidence type="ECO:0000256" key="10">
    <source>
        <dbReference type="SAM" id="Phobius"/>
    </source>
</evidence>
<reference evidence="13" key="1">
    <citation type="submission" date="2020-06" db="EMBL/GenBank/DDBJ databases">
        <authorList>
            <consortium name="Plant Systems Biology data submission"/>
        </authorList>
    </citation>
    <scope>NUCLEOTIDE SEQUENCE</scope>
    <source>
        <strain evidence="13">D6</strain>
    </source>
</reference>
<evidence type="ECO:0000256" key="8">
    <source>
        <dbReference type="ARBA" id="ARBA00037847"/>
    </source>
</evidence>
<dbReference type="GO" id="GO:0016020">
    <property type="term" value="C:membrane"/>
    <property type="evidence" value="ECO:0007669"/>
    <property type="project" value="UniProtKB-SubCell"/>
</dbReference>
<gene>
    <name evidence="13" type="ORF">SEMRO_189_G081600.1</name>
</gene>
<protein>
    <recommendedName>
        <fullName evidence="12">Vacuolar sorting receptor thioredoxin-like domain-containing protein</fullName>
    </recommendedName>
</protein>
<evidence type="ECO:0000256" key="5">
    <source>
        <dbReference type="ARBA" id="ARBA00022989"/>
    </source>
</evidence>
<evidence type="ECO:0000313" key="13">
    <source>
        <dbReference type="EMBL" id="CAB9504212.1"/>
    </source>
</evidence>